<dbReference type="InterPro" id="IPR001766">
    <property type="entry name" value="Fork_head_dom"/>
</dbReference>
<reference evidence="9 10" key="1">
    <citation type="journal article" date="2010" name="Science">
        <title>Genomic comparison of the ants Camponotus floridanus and Harpegnathos saltator.</title>
        <authorList>
            <person name="Bonasio R."/>
            <person name="Zhang G."/>
            <person name="Ye C."/>
            <person name="Mutti N.S."/>
            <person name="Fang X."/>
            <person name="Qin N."/>
            <person name="Donahue G."/>
            <person name="Yang P."/>
            <person name="Li Q."/>
            <person name="Li C."/>
            <person name="Zhang P."/>
            <person name="Huang Z."/>
            <person name="Berger S.L."/>
            <person name="Reinberg D."/>
            <person name="Wang J."/>
            <person name="Liebig J."/>
        </authorList>
    </citation>
    <scope>NUCLEOTIDE SEQUENCE [LARGE SCALE GENOMIC DNA]</scope>
    <source>
        <strain evidence="9 10">R22 G/1</strain>
    </source>
</reference>
<gene>
    <name evidence="9" type="ORF">EAI_06922</name>
</gene>
<dbReference type="GO" id="GO:0000981">
    <property type="term" value="F:DNA-binding transcription factor activity, RNA polymerase II-specific"/>
    <property type="evidence" value="ECO:0007669"/>
    <property type="project" value="TreeGrafter"/>
</dbReference>
<accession>E2C9D9</accession>
<feature type="region of interest" description="Disordered" evidence="7">
    <location>
        <begin position="369"/>
        <end position="393"/>
    </location>
</feature>
<keyword evidence="2" id="KW-0805">Transcription regulation</keyword>
<keyword evidence="5 6" id="KW-0539">Nucleus</keyword>
<feature type="compositionally biased region" description="Basic and acidic residues" evidence="7">
    <location>
        <begin position="174"/>
        <end position="213"/>
    </location>
</feature>
<evidence type="ECO:0000256" key="1">
    <source>
        <dbReference type="ARBA" id="ARBA00022473"/>
    </source>
</evidence>
<feature type="compositionally biased region" description="Basic residues" evidence="7">
    <location>
        <begin position="273"/>
        <end position="283"/>
    </location>
</feature>
<protein>
    <submittedName>
        <fullName evidence="9">Forkhead box protein N1</fullName>
    </submittedName>
</protein>
<dbReference type="SMART" id="SM00339">
    <property type="entry name" value="FH"/>
    <property type="match status" value="1"/>
</dbReference>
<feature type="compositionally biased region" description="Acidic residues" evidence="7">
    <location>
        <begin position="456"/>
        <end position="467"/>
    </location>
</feature>
<dbReference type="SUPFAM" id="SSF46785">
    <property type="entry name" value="Winged helix' DNA-binding domain"/>
    <property type="match status" value="1"/>
</dbReference>
<dbReference type="PRINTS" id="PR00053">
    <property type="entry name" value="FORKHEAD"/>
</dbReference>
<evidence type="ECO:0000256" key="2">
    <source>
        <dbReference type="ARBA" id="ARBA00023015"/>
    </source>
</evidence>
<proteinExistence type="predicted"/>
<dbReference type="PROSITE" id="PS00657">
    <property type="entry name" value="FORK_HEAD_1"/>
    <property type="match status" value="1"/>
</dbReference>
<dbReference type="InParanoid" id="E2C9D9"/>
<dbReference type="InterPro" id="IPR036390">
    <property type="entry name" value="WH_DNA-bd_sf"/>
</dbReference>
<evidence type="ECO:0000256" key="4">
    <source>
        <dbReference type="ARBA" id="ARBA00023163"/>
    </source>
</evidence>
<keyword evidence="4" id="KW-0804">Transcription</keyword>
<evidence type="ECO:0000256" key="6">
    <source>
        <dbReference type="PROSITE-ProRule" id="PRU00089"/>
    </source>
</evidence>
<keyword evidence="1" id="KW-0217">Developmental protein</keyword>
<dbReference type="PANTHER" id="PTHR46721:SF3">
    <property type="entry name" value="FORKHEAD BOX N1"/>
    <property type="match status" value="1"/>
</dbReference>
<evidence type="ECO:0000256" key="3">
    <source>
        <dbReference type="ARBA" id="ARBA00023125"/>
    </source>
</evidence>
<dbReference type="PROSITE" id="PS00658">
    <property type="entry name" value="FORK_HEAD_2"/>
    <property type="match status" value="1"/>
</dbReference>
<dbReference type="Pfam" id="PF00250">
    <property type="entry name" value="Forkhead"/>
    <property type="match status" value="1"/>
</dbReference>
<evidence type="ECO:0000259" key="8">
    <source>
        <dbReference type="PROSITE" id="PS50039"/>
    </source>
</evidence>
<dbReference type="Gene3D" id="1.10.10.10">
    <property type="entry name" value="Winged helix-like DNA-binding domain superfamily/Winged helix DNA-binding domain"/>
    <property type="match status" value="1"/>
</dbReference>
<keyword evidence="10" id="KW-1185">Reference proteome</keyword>
<feature type="region of interest" description="Disordered" evidence="7">
    <location>
        <begin position="582"/>
        <end position="607"/>
    </location>
</feature>
<dbReference type="PANTHER" id="PTHR46721">
    <property type="entry name" value="FORKHEAD BOX PROTEIN N1"/>
    <property type="match status" value="1"/>
</dbReference>
<name>E2C9D9_HARSA</name>
<keyword evidence="3 6" id="KW-0238">DNA-binding</keyword>
<sequence>MVNIDIFRHLKNDSQFFNLDEIWDLRRYLSTEVDNPPDLDTLLYSLQSLPRDEPGELNDSSNGNMDQRSQIMDQHDLSDSDALPLLNPNEVIPLTLPIAPSYKEVQTTGNATEEKIQVGDSVENQDSDKSVIKDEPMSEDELVIKTEPIDTSKADEKESKENEDEDCDVVNGRLTEEELKEGKEEEEERLKKEELKLEVKEENEQRQVKHENEGQEDTALLTPSDFQTPLSSPINVADVDVDASSVSSLMVSPIKLMRLSQSESSQSPEHAVYRIKRDRRKKREPPMIIPPYQPSQQAICENEASSQYPKPPYSYSVLIMLALKNSYRGALRVCDIYSFICYHFPYFRTAPAGWKNSVRHNLSLNNRFEKVDDDDDDDGDGEPKNSTQKKGGLWRYAPDKTKKLVETMKSRSKKDPAGVTLSMSEPHMLERLERGEMKFVVGNPNMEYIEEENYMENDEDGSSDENSMESVPSVTLEAEGQQSLLHEEEEAEAMAQEHVEAQYPLADHGHQDESHEEENGNANQIEVYGQVHATSLPHQVHLHLHEVSPIQKRRRMSNSEPVQNAPVVLQVQENTVRRRIAVRPSGSPSGPQAGPSRLQAGPLGALTSQPVTTAPQYVILNIDKSLL</sequence>
<dbReference type="EMBL" id="GL453806">
    <property type="protein sequence ID" value="EFN75484.1"/>
    <property type="molecule type" value="Genomic_DNA"/>
</dbReference>
<dbReference type="InterPro" id="IPR030456">
    <property type="entry name" value="TF_fork_head_CS_2"/>
</dbReference>
<feature type="compositionally biased region" description="Low complexity" evidence="7">
    <location>
        <begin position="584"/>
        <end position="596"/>
    </location>
</feature>
<feature type="compositionally biased region" description="Basic and acidic residues" evidence="7">
    <location>
        <begin position="126"/>
        <end position="160"/>
    </location>
</feature>
<evidence type="ECO:0000313" key="9">
    <source>
        <dbReference type="EMBL" id="EFN75484.1"/>
    </source>
</evidence>
<evidence type="ECO:0000256" key="7">
    <source>
        <dbReference type="SAM" id="MobiDB-lite"/>
    </source>
</evidence>
<dbReference type="InterPro" id="IPR018122">
    <property type="entry name" value="TF_fork_head_CS_1"/>
</dbReference>
<feature type="DNA-binding region" description="Fork-head" evidence="6">
    <location>
        <begin position="310"/>
        <end position="415"/>
    </location>
</feature>
<dbReference type="Proteomes" id="UP000008237">
    <property type="component" value="Unassembled WGS sequence"/>
</dbReference>
<feature type="domain" description="Fork-head" evidence="8">
    <location>
        <begin position="310"/>
        <end position="415"/>
    </location>
</feature>
<dbReference type="InterPro" id="IPR049624">
    <property type="entry name" value="FOXN1_4"/>
</dbReference>
<dbReference type="OrthoDB" id="10070006at2759"/>
<dbReference type="InterPro" id="IPR036388">
    <property type="entry name" value="WH-like_DNA-bd_sf"/>
</dbReference>
<dbReference type="GO" id="GO:0000976">
    <property type="term" value="F:transcription cis-regulatory region binding"/>
    <property type="evidence" value="ECO:0007669"/>
    <property type="project" value="TreeGrafter"/>
</dbReference>
<organism evidence="10">
    <name type="scientific">Harpegnathos saltator</name>
    <name type="common">Jerdon's jumping ant</name>
    <dbReference type="NCBI Taxonomy" id="610380"/>
    <lineage>
        <taxon>Eukaryota</taxon>
        <taxon>Metazoa</taxon>
        <taxon>Ecdysozoa</taxon>
        <taxon>Arthropoda</taxon>
        <taxon>Hexapoda</taxon>
        <taxon>Insecta</taxon>
        <taxon>Pterygota</taxon>
        <taxon>Neoptera</taxon>
        <taxon>Endopterygota</taxon>
        <taxon>Hymenoptera</taxon>
        <taxon>Apocrita</taxon>
        <taxon>Aculeata</taxon>
        <taxon>Formicoidea</taxon>
        <taxon>Formicidae</taxon>
        <taxon>Ponerinae</taxon>
        <taxon>Ponerini</taxon>
        <taxon>Harpegnathos</taxon>
    </lineage>
</organism>
<feature type="region of interest" description="Disordered" evidence="7">
    <location>
        <begin position="456"/>
        <end position="495"/>
    </location>
</feature>
<comment type="subcellular location">
    <subcellularLocation>
        <location evidence="6">Nucleus</location>
    </subcellularLocation>
</comment>
<dbReference type="GO" id="GO:0005634">
    <property type="term" value="C:nucleus"/>
    <property type="evidence" value="ECO:0007669"/>
    <property type="project" value="UniProtKB-SubCell"/>
</dbReference>
<dbReference type="PROSITE" id="PS50039">
    <property type="entry name" value="FORK_HEAD_3"/>
    <property type="match status" value="1"/>
</dbReference>
<dbReference type="AlphaFoldDB" id="E2C9D9"/>
<evidence type="ECO:0000256" key="5">
    <source>
        <dbReference type="ARBA" id="ARBA00023242"/>
    </source>
</evidence>
<feature type="compositionally biased region" description="Acidic residues" evidence="7">
    <location>
        <begin position="371"/>
        <end position="380"/>
    </location>
</feature>
<evidence type="ECO:0000313" key="10">
    <source>
        <dbReference type="Proteomes" id="UP000008237"/>
    </source>
</evidence>
<feature type="region of interest" description="Disordered" evidence="7">
    <location>
        <begin position="113"/>
        <end position="219"/>
    </location>
</feature>
<dbReference type="STRING" id="610380.E2C9D9"/>
<feature type="region of interest" description="Disordered" evidence="7">
    <location>
        <begin position="261"/>
        <end position="293"/>
    </location>
</feature>